<reference evidence="7" key="2">
    <citation type="journal article" date="2021" name="PeerJ">
        <title>Extensive microbial diversity within the chicken gut microbiome revealed by metagenomics and culture.</title>
        <authorList>
            <person name="Gilroy R."/>
            <person name="Ravi A."/>
            <person name="Getino M."/>
            <person name="Pursley I."/>
            <person name="Horton D.L."/>
            <person name="Alikhan N.F."/>
            <person name="Baker D."/>
            <person name="Gharbi K."/>
            <person name="Hall N."/>
            <person name="Watson M."/>
            <person name="Adriaenssens E.M."/>
            <person name="Foster-Nyarko E."/>
            <person name="Jarju S."/>
            <person name="Secka A."/>
            <person name="Antonio M."/>
            <person name="Oren A."/>
            <person name="Chaudhuri R.R."/>
            <person name="La Ragione R."/>
            <person name="Hildebrand F."/>
            <person name="Pallen M.J."/>
        </authorList>
    </citation>
    <scope>NUCLEOTIDE SEQUENCE</scope>
    <source>
        <strain evidence="7">ChiW16-3235</strain>
    </source>
</reference>
<dbReference type="AlphaFoldDB" id="A0A9D1J9E1"/>
<dbReference type="SUPFAM" id="SSF48013">
    <property type="entry name" value="NusB-like"/>
    <property type="match status" value="1"/>
</dbReference>
<dbReference type="GO" id="GO:0003723">
    <property type="term" value="F:RNA binding"/>
    <property type="evidence" value="ECO:0007669"/>
    <property type="project" value="UniProtKB-KW"/>
</dbReference>
<keyword evidence="3" id="KW-0694">RNA-binding</keyword>
<dbReference type="GO" id="GO:0031564">
    <property type="term" value="P:transcription antitermination"/>
    <property type="evidence" value="ECO:0007669"/>
    <property type="project" value="UniProtKB-KW"/>
</dbReference>
<dbReference type="InterPro" id="IPR011605">
    <property type="entry name" value="NusB_fam"/>
</dbReference>
<evidence type="ECO:0000313" key="7">
    <source>
        <dbReference type="EMBL" id="HIR66892.1"/>
    </source>
</evidence>
<dbReference type="InterPro" id="IPR006027">
    <property type="entry name" value="NusB_RsmB_TIM44"/>
</dbReference>
<sequence>MRTIARETLFQIIFSSQFGDGVDIGLKNALYRTNKLDDNDKEYCESVLSIIDEHRDEFIELLDKHSVSFPERRIFPADKSIMLIALAEILYMDDIPDKVSLNEAANIASKYSSEKSASFITGVLSAISGGKNV</sequence>
<evidence type="ECO:0000313" key="8">
    <source>
        <dbReference type="Proteomes" id="UP000823913"/>
    </source>
</evidence>
<dbReference type="EMBL" id="DVHK01000059">
    <property type="protein sequence ID" value="HIR66892.1"/>
    <property type="molecule type" value="Genomic_DNA"/>
</dbReference>
<dbReference type="Pfam" id="PF01029">
    <property type="entry name" value="NusB"/>
    <property type="match status" value="1"/>
</dbReference>
<dbReference type="GO" id="GO:0006353">
    <property type="term" value="P:DNA-templated transcription termination"/>
    <property type="evidence" value="ECO:0007669"/>
    <property type="project" value="InterPro"/>
</dbReference>
<dbReference type="InterPro" id="IPR035926">
    <property type="entry name" value="NusB-like_sf"/>
</dbReference>
<keyword evidence="4" id="KW-0805">Transcription regulation</keyword>
<gene>
    <name evidence="7" type="primary">nusB</name>
    <name evidence="7" type="ORF">IAB94_02445</name>
</gene>
<reference evidence="7" key="1">
    <citation type="submission" date="2020-10" db="EMBL/GenBank/DDBJ databases">
        <authorList>
            <person name="Gilroy R."/>
        </authorList>
    </citation>
    <scope>NUCLEOTIDE SEQUENCE</scope>
    <source>
        <strain evidence="7">ChiW16-3235</strain>
    </source>
</reference>
<comment type="caution">
    <text evidence="7">The sequence shown here is derived from an EMBL/GenBank/DDBJ whole genome shotgun (WGS) entry which is preliminary data.</text>
</comment>
<protein>
    <submittedName>
        <fullName evidence="7">Transcription antitermination factor NusB</fullName>
    </submittedName>
</protein>
<evidence type="ECO:0000256" key="3">
    <source>
        <dbReference type="ARBA" id="ARBA00022884"/>
    </source>
</evidence>
<name>A0A9D1J9E1_9FIRM</name>
<evidence type="ECO:0000256" key="4">
    <source>
        <dbReference type="ARBA" id="ARBA00023015"/>
    </source>
</evidence>
<evidence type="ECO:0000256" key="1">
    <source>
        <dbReference type="ARBA" id="ARBA00005952"/>
    </source>
</evidence>
<dbReference type="Proteomes" id="UP000823913">
    <property type="component" value="Unassembled WGS sequence"/>
</dbReference>
<comment type="similarity">
    <text evidence="1">Belongs to the NusB family.</text>
</comment>
<organism evidence="7 8">
    <name type="scientific">Candidatus Coproplasma avicola</name>
    <dbReference type="NCBI Taxonomy" id="2840744"/>
    <lineage>
        <taxon>Bacteria</taxon>
        <taxon>Bacillati</taxon>
        <taxon>Bacillota</taxon>
        <taxon>Clostridia</taxon>
        <taxon>Eubacteriales</taxon>
        <taxon>Candidatus Coproplasma</taxon>
    </lineage>
</organism>
<accession>A0A9D1J9E1</accession>
<proteinExistence type="inferred from homology"/>
<dbReference type="Gene3D" id="1.10.940.10">
    <property type="entry name" value="NusB-like"/>
    <property type="match status" value="1"/>
</dbReference>
<keyword evidence="2" id="KW-0889">Transcription antitermination</keyword>
<evidence type="ECO:0000259" key="6">
    <source>
        <dbReference type="Pfam" id="PF01029"/>
    </source>
</evidence>
<dbReference type="NCBIfam" id="TIGR01951">
    <property type="entry name" value="nusB"/>
    <property type="match status" value="1"/>
</dbReference>
<keyword evidence="5" id="KW-0804">Transcription</keyword>
<evidence type="ECO:0000256" key="2">
    <source>
        <dbReference type="ARBA" id="ARBA00022814"/>
    </source>
</evidence>
<evidence type="ECO:0000256" key="5">
    <source>
        <dbReference type="ARBA" id="ARBA00023163"/>
    </source>
</evidence>
<feature type="domain" description="NusB/RsmB/TIM44" evidence="6">
    <location>
        <begin position="4"/>
        <end position="127"/>
    </location>
</feature>